<comment type="catalytic activity">
    <reaction evidence="6">
        <text>Exonucleolytic cleavage in either 5'- to 3'- or 3'- to 5'-direction to yield nucleoside 5'-phosphates.</text>
        <dbReference type="EC" id="3.1.11.6"/>
    </reaction>
</comment>
<dbReference type="GO" id="GO:0006308">
    <property type="term" value="P:DNA catabolic process"/>
    <property type="evidence" value="ECO:0007669"/>
    <property type="project" value="UniProtKB-UniRule"/>
</dbReference>
<comment type="subunit">
    <text evidence="6">Heterooligomer composed of large and small subunits.</text>
</comment>
<evidence type="ECO:0000256" key="2">
    <source>
        <dbReference type="ARBA" id="ARBA00022490"/>
    </source>
</evidence>
<comment type="function">
    <text evidence="6">Bidirectionally degrades single-stranded DNA into large acid-insoluble oligonucleotides, which are then degraded further into small acid-soluble oligonucleotides.</text>
</comment>
<dbReference type="STRING" id="397945.Aave_2013"/>
<reference evidence="8 9" key="1">
    <citation type="submission" date="2006-12" db="EMBL/GenBank/DDBJ databases">
        <title>Complete sequence of Acidovorax avenae subsp. citrulli AAC00-1.</title>
        <authorList>
            <consortium name="US DOE Joint Genome Institute"/>
            <person name="Copeland A."/>
            <person name="Lucas S."/>
            <person name="Lapidus A."/>
            <person name="Barry K."/>
            <person name="Detter J.C."/>
            <person name="Glavina del Rio T."/>
            <person name="Dalin E."/>
            <person name="Tice H."/>
            <person name="Pitluck S."/>
            <person name="Kiss H."/>
            <person name="Brettin T."/>
            <person name="Bruce D."/>
            <person name="Han C."/>
            <person name="Tapia R."/>
            <person name="Gilna P."/>
            <person name="Schmutz J."/>
            <person name="Larimer F."/>
            <person name="Land M."/>
            <person name="Hauser L."/>
            <person name="Kyrpides N."/>
            <person name="Kim E."/>
            <person name="Stahl D."/>
            <person name="Richardson P."/>
        </authorList>
    </citation>
    <scope>NUCLEOTIDE SEQUENCE [LARGE SCALE GENOMIC DNA]</scope>
    <source>
        <strain evidence="8 9">AAC00-1</strain>
    </source>
</reference>
<dbReference type="HAMAP" id="MF_00337">
    <property type="entry name" value="Exonuc_7_S"/>
    <property type="match status" value="1"/>
</dbReference>
<dbReference type="SUPFAM" id="SSF116842">
    <property type="entry name" value="XseB-like"/>
    <property type="match status" value="1"/>
</dbReference>
<dbReference type="HOGENOM" id="CLU_145918_2_0_4"/>
<name>A1TNQ9_PARC0</name>
<dbReference type="EMBL" id="CP000512">
    <property type="protein sequence ID" value="ABM32597.1"/>
    <property type="molecule type" value="Genomic_DNA"/>
</dbReference>
<dbReference type="Gene3D" id="1.10.287.1040">
    <property type="entry name" value="Exonuclease VII, small subunit"/>
    <property type="match status" value="1"/>
</dbReference>
<dbReference type="AlphaFoldDB" id="A1TNQ9"/>
<comment type="similarity">
    <text evidence="1 6">Belongs to the XseB family.</text>
</comment>
<sequence length="117" mass="12535">MFSWPACDACLRDAAAAAMRLKWPVLPVPAGAAASMPKASSPASTPPSPEPASYEAALEELEQLVGRIESGQLPLEQMLAGYQRGAQLLAFCRGRLEAVQDQIKVLENGTLQPWTQD</sequence>
<feature type="compositionally biased region" description="Low complexity" evidence="7">
    <location>
        <begin position="32"/>
        <end position="43"/>
    </location>
</feature>
<evidence type="ECO:0000256" key="5">
    <source>
        <dbReference type="ARBA" id="ARBA00022839"/>
    </source>
</evidence>
<dbReference type="KEGG" id="aav:Aave_2013"/>
<evidence type="ECO:0000256" key="1">
    <source>
        <dbReference type="ARBA" id="ARBA00009998"/>
    </source>
</evidence>
<evidence type="ECO:0000313" key="8">
    <source>
        <dbReference type="EMBL" id="ABM32597.1"/>
    </source>
</evidence>
<organism evidence="8 9">
    <name type="scientific">Paracidovorax citrulli (strain AAC00-1)</name>
    <name type="common">Acidovorax citrulli</name>
    <dbReference type="NCBI Taxonomy" id="397945"/>
    <lineage>
        <taxon>Bacteria</taxon>
        <taxon>Pseudomonadati</taxon>
        <taxon>Pseudomonadota</taxon>
        <taxon>Betaproteobacteria</taxon>
        <taxon>Burkholderiales</taxon>
        <taxon>Comamonadaceae</taxon>
        <taxon>Paracidovorax</taxon>
    </lineage>
</organism>
<dbReference type="EC" id="3.1.11.6" evidence="6"/>
<protein>
    <recommendedName>
        <fullName evidence="6">Exodeoxyribonuclease 7 small subunit</fullName>
        <ecNumber evidence="6">3.1.11.6</ecNumber>
    </recommendedName>
    <alternativeName>
        <fullName evidence="6">Exodeoxyribonuclease VII small subunit</fullName>
        <shortName evidence="6">Exonuclease VII small subunit</shortName>
    </alternativeName>
</protein>
<evidence type="ECO:0000256" key="4">
    <source>
        <dbReference type="ARBA" id="ARBA00022801"/>
    </source>
</evidence>
<dbReference type="GO" id="GO:0009318">
    <property type="term" value="C:exodeoxyribonuclease VII complex"/>
    <property type="evidence" value="ECO:0007669"/>
    <property type="project" value="UniProtKB-UniRule"/>
</dbReference>
<dbReference type="PANTHER" id="PTHR34137">
    <property type="entry name" value="EXODEOXYRIBONUCLEASE 7 SMALL SUBUNIT"/>
    <property type="match status" value="1"/>
</dbReference>
<dbReference type="eggNOG" id="COG1722">
    <property type="taxonomic scope" value="Bacteria"/>
</dbReference>
<keyword evidence="3 6" id="KW-0540">Nuclease</keyword>
<evidence type="ECO:0000256" key="7">
    <source>
        <dbReference type="SAM" id="MobiDB-lite"/>
    </source>
</evidence>
<dbReference type="InterPro" id="IPR037004">
    <property type="entry name" value="Exonuc_VII_ssu_sf"/>
</dbReference>
<evidence type="ECO:0000256" key="6">
    <source>
        <dbReference type="HAMAP-Rule" id="MF_00337"/>
    </source>
</evidence>
<dbReference type="Proteomes" id="UP000002596">
    <property type="component" value="Chromosome"/>
</dbReference>
<dbReference type="GO" id="GO:0008855">
    <property type="term" value="F:exodeoxyribonuclease VII activity"/>
    <property type="evidence" value="ECO:0007669"/>
    <property type="project" value="UniProtKB-UniRule"/>
</dbReference>
<dbReference type="GO" id="GO:0005829">
    <property type="term" value="C:cytosol"/>
    <property type="evidence" value="ECO:0007669"/>
    <property type="project" value="TreeGrafter"/>
</dbReference>
<keyword evidence="5 6" id="KW-0269">Exonuclease</keyword>
<keyword evidence="4 6" id="KW-0378">Hydrolase</keyword>
<accession>A1TNQ9</accession>
<evidence type="ECO:0000256" key="3">
    <source>
        <dbReference type="ARBA" id="ARBA00022722"/>
    </source>
</evidence>
<proteinExistence type="inferred from homology"/>
<dbReference type="NCBIfam" id="TIGR01280">
    <property type="entry name" value="xseB"/>
    <property type="match status" value="1"/>
</dbReference>
<keyword evidence="2 6" id="KW-0963">Cytoplasm</keyword>
<dbReference type="PANTHER" id="PTHR34137:SF1">
    <property type="entry name" value="EXODEOXYRIBONUCLEASE 7 SMALL SUBUNIT"/>
    <property type="match status" value="1"/>
</dbReference>
<dbReference type="InterPro" id="IPR003761">
    <property type="entry name" value="Exonuc_VII_S"/>
</dbReference>
<feature type="region of interest" description="Disordered" evidence="7">
    <location>
        <begin position="32"/>
        <end position="54"/>
    </location>
</feature>
<gene>
    <name evidence="6" type="primary">xseB</name>
    <name evidence="8" type="ordered locus">Aave_2013</name>
</gene>
<evidence type="ECO:0000313" key="9">
    <source>
        <dbReference type="Proteomes" id="UP000002596"/>
    </source>
</evidence>
<comment type="subcellular location">
    <subcellularLocation>
        <location evidence="6">Cytoplasm</location>
    </subcellularLocation>
</comment>
<dbReference type="Pfam" id="PF02609">
    <property type="entry name" value="Exonuc_VII_S"/>
    <property type="match status" value="1"/>
</dbReference>